<gene>
    <name evidence="1" type="ORF">K3G42_004750</name>
</gene>
<organism evidence="1 2">
    <name type="scientific">Sphaerodactylus townsendi</name>
    <dbReference type="NCBI Taxonomy" id="933632"/>
    <lineage>
        <taxon>Eukaryota</taxon>
        <taxon>Metazoa</taxon>
        <taxon>Chordata</taxon>
        <taxon>Craniata</taxon>
        <taxon>Vertebrata</taxon>
        <taxon>Euteleostomi</taxon>
        <taxon>Lepidosauria</taxon>
        <taxon>Squamata</taxon>
        <taxon>Bifurcata</taxon>
        <taxon>Gekkota</taxon>
        <taxon>Sphaerodactylidae</taxon>
        <taxon>Sphaerodactylus</taxon>
    </lineage>
</organism>
<proteinExistence type="predicted"/>
<sequence length="133" mass="14028">MGSVDNFKDFVSVGPIESVTRSKDAPAATCLAYRTTGDEGGTTGTFLRSVPTRASLRTPRGSVVSFHSIQYSIKQSHGLLCKRTVVEKKILQNVYISCDLFVTGASILDVPTSGIMKPGMNAILGPTGSGKSS</sequence>
<keyword evidence="2" id="KW-1185">Reference proteome</keyword>
<name>A0ACB8F7Z2_9SAUR</name>
<reference evidence="1" key="1">
    <citation type="submission" date="2021-08" db="EMBL/GenBank/DDBJ databases">
        <title>The first chromosome-level gecko genome reveals the dynamic sex chromosomes of Neotropical dwarf geckos (Sphaerodactylidae: Sphaerodactylus).</title>
        <authorList>
            <person name="Pinto B.J."/>
            <person name="Keating S.E."/>
            <person name="Gamble T."/>
        </authorList>
    </citation>
    <scope>NUCLEOTIDE SEQUENCE</scope>
    <source>
        <strain evidence="1">TG3544</strain>
    </source>
</reference>
<evidence type="ECO:0000313" key="2">
    <source>
        <dbReference type="Proteomes" id="UP000827872"/>
    </source>
</evidence>
<dbReference type="Proteomes" id="UP000827872">
    <property type="component" value="Linkage Group LG08"/>
</dbReference>
<comment type="caution">
    <text evidence="1">The sequence shown here is derived from an EMBL/GenBank/DDBJ whole genome shotgun (WGS) entry which is preliminary data.</text>
</comment>
<dbReference type="EMBL" id="CM037621">
    <property type="protein sequence ID" value="KAH8001351.1"/>
    <property type="molecule type" value="Genomic_DNA"/>
</dbReference>
<accession>A0ACB8F7Z2</accession>
<protein>
    <submittedName>
        <fullName evidence="1">Uncharacterized protein</fullName>
    </submittedName>
</protein>
<evidence type="ECO:0000313" key="1">
    <source>
        <dbReference type="EMBL" id="KAH8001351.1"/>
    </source>
</evidence>